<evidence type="ECO:0000313" key="2">
    <source>
        <dbReference type="EMBL" id="KKK73372.1"/>
    </source>
</evidence>
<dbReference type="SUPFAM" id="SSF52317">
    <property type="entry name" value="Class I glutamine amidotransferase-like"/>
    <property type="match status" value="1"/>
</dbReference>
<proteinExistence type="predicted"/>
<dbReference type="InterPro" id="IPR029062">
    <property type="entry name" value="Class_I_gatase-like"/>
</dbReference>
<feature type="domain" description="F5/8 type C" evidence="1">
    <location>
        <begin position="1"/>
        <end position="106"/>
    </location>
</feature>
<name>A0A0F8XWB4_9ZZZZ</name>
<dbReference type="Pfam" id="PF00754">
    <property type="entry name" value="F5_F8_type_C"/>
    <property type="match status" value="1"/>
</dbReference>
<dbReference type="InterPro" id="IPR008979">
    <property type="entry name" value="Galactose-bd-like_sf"/>
</dbReference>
<dbReference type="InterPro" id="IPR017926">
    <property type="entry name" value="GATASE"/>
</dbReference>
<dbReference type="AlphaFoldDB" id="A0A0F8XWB4"/>
<accession>A0A0F8XWB4</accession>
<comment type="caution">
    <text evidence="2">The sequence shown here is derived from an EMBL/GenBank/DDBJ whole genome shotgun (WGS) entry which is preliminary data.</text>
</comment>
<evidence type="ECO:0000259" key="1">
    <source>
        <dbReference type="PROSITE" id="PS50022"/>
    </source>
</evidence>
<sequence>MKVSTGENPKNLIDYDDPGQVSFWQAAPPGPIKPWAIFDLGKPTTISRIWMLANINTDDGWLVDFVWEKSLDGQNFEEIIDAKVPNNDTFRNVIDIEPVSTRYLRLKINHFRGVAPHLNCVIFYMPGKPQVPIPPRGKYVLLVGDQMNGGTFTQLAPYIETLDLGLQTLTVPHYEISLDMLNRLQNKPVAIILSGNNADYPHLPMYEFNGVYEIIRNTNIPLLGICAGHQMLAFTYGYSFVRSMGWEALTALEVPQQIKP</sequence>
<feature type="non-terminal residue" evidence="2">
    <location>
        <position position="260"/>
    </location>
</feature>
<organism evidence="2">
    <name type="scientific">marine sediment metagenome</name>
    <dbReference type="NCBI Taxonomy" id="412755"/>
    <lineage>
        <taxon>unclassified sequences</taxon>
        <taxon>metagenomes</taxon>
        <taxon>ecological metagenomes</taxon>
    </lineage>
</organism>
<protein>
    <recommendedName>
        <fullName evidence="1">F5/8 type C domain-containing protein</fullName>
    </recommendedName>
</protein>
<dbReference type="Pfam" id="PF00117">
    <property type="entry name" value="GATase"/>
    <property type="match status" value="1"/>
</dbReference>
<dbReference type="Gene3D" id="2.60.120.260">
    <property type="entry name" value="Galactose-binding domain-like"/>
    <property type="match status" value="1"/>
</dbReference>
<dbReference type="PROSITE" id="PS51273">
    <property type="entry name" value="GATASE_TYPE_1"/>
    <property type="match status" value="1"/>
</dbReference>
<dbReference type="Gene3D" id="3.40.50.880">
    <property type="match status" value="1"/>
</dbReference>
<reference evidence="2" key="1">
    <citation type="journal article" date="2015" name="Nature">
        <title>Complex archaea that bridge the gap between prokaryotes and eukaryotes.</title>
        <authorList>
            <person name="Spang A."/>
            <person name="Saw J.H."/>
            <person name="Jorgensen S.L."/>
            <person name="Zaremba-Niedzwiedzka K."/>
            <person name="Martijn J."/>
            <person name="Lind A.E."/>
            <person name="van Eijk R."/>
            <person name="Schleper C."/>
            <person name="Guy L."/>
            <person name="Ettema T.J."/>
        </authorList>
    </citation>
    <scope>NUCLEOTIDE SEQUENCE</scope>
</reference>
<dbReference type="InterPro" id="IPR000421">
    <property type="entry name" value="FA58C"/>
</dbReference>
<gene>
    <name evidence="2" type="ORF">LCGC14_2894480</name>
</gene>
<dbReference type="SUPFAM" id="SSF49785">
    <property type="entry name" value="Galactose-binding domain-like"/>
    <property type="match status" value="1"/>
</dbReference>
<dbReference type="PROSITE" id="PS50022">
    <property type="entry name" value="FA58C_3"/>
    <property type="match status" value="1"/>
</dbReference>
<dbReference type="EMBL" id="LAZR01056813">
    <property type="protein sequence ID" value="KKK73372.1"/>
    <property type="molecule type" value="Genomic_DNA"/>
</dbReference>